<dbReference type="OrthoDB" id="29954at10239"/>
<evidence type="ECO:0000313" key="1">
    <source>
        <dbReference type="EMBL" id="AUG72310.1"/>
    </source>
</evidence>
<dbReference type="Proteomes" id="UP000242696">
    <property type="component" value="Segment"/>
</dbReference>
<protein>
    <submittedName>
        <fullName evidence="1">ORF55</fullName>
    </submittedName>
</protein>
<name>A0A2H5AJJ0_9VIRU</name>
<dbReference type="RefSeq" id="YP_009447882.1">
    <property type="nucleotide sequence ID" value="NC_036579.1"/>
</dbReference>
<organism evidence="1">
    <name type="scientific">black bullhead herpesvirus</name>
    <dbReference type="NCBI Taxonomy" id="508441"/>
    <lineage>
        <taxon>Viruses</taxon>
        <taxon>Duplodnaviria</taxon>
        <taxon>Heunggongvirae</taxon>
        <taxon>Peploviricota</taxon>
        <taxon>Herviviricetes</taxon>
        <taxon>Herpesvirales</taxon>
        <taxon>Alloherpesviridae</taxon>
        <taxon>Ictavirus</taxon>
        <taxon>Ictavirus ictaluridallo2</taxon>
    </lineage>
</organism>
<keyword evidence="2" id="KW-1185">Reference proteome</keyword>
<reference evidence="1" key="1">
    <citation type="journal article" date="2018" name="Arch. Virol.">
        <title>Complete genome sequence and analysis of ictalurid herpesvirus 2.</title>
        <authorList>
            <person name="Borzak R."/>
            <person name="Haluk T."/>
            <person name="Bartha D."/>
            <person name="Doszpoly A."/>
        </authorList>
    </citation>
    <scope>NUCLEOTIDE SEQUENCE</scope>
    <source>
        <strain evidence="1">760/94</strain>
    </source>
</reference>
<proteinExistence type="predicted"/>
<dbReference type="KEGG" id="vg:35414702"/>
<dbReference type="EMBL" id="MG271984">
    <property type="protein sequence ID" value="AUG72310.1"/>
    <property type="molecule type" value="Genomic_DNA"/>
</dbReference>
<sequence length="387" mass="42490">MSQVNKPSFGTAVNYHWTPTSPVEKDGYQTITVPVKIPKKLQSGGLLTIEKITVNLADVTYGARNNGVFLLSLADSPDDHVLPPTVLLSEPIKDPAIFNPVYSEDGVGTDWAAGSLGVECEYSAMDQRVLKKIVNGCVADQEAIKNIKKVEDAHLRLRVTKQTVNSPVQCGKCNSMGQARTVILGEDSLVYRLPVHSDCACKGAKQSAALCVDYAPGQCDVASIMALIHTFSSVAITPIKKLVLESQRVFLEGRMVQGLGMYTIGDMGTFPIPVMFPGSKHKETIIPSELIDYMIQYCQHIKHLGDQIIDPLQTPVLNLRLYAYLTKLGRELTCTVSAKITFRQFPVNSRARLVTWIRDIDVYQKDGSPPDTLGLLSMDNILSFCDS</sequence>
<evidence type="ECO:0000313" key="2">
    <source>
        <dbReference type="Proteomes" id="UP000242696"/>
    </source>
</evidence>
<dbReference type="GeneID" id="35414702"/>
<accession>A0A2H5AJJ0</accession>